<proteinExistence type="predicted"/>
<evidence type="ECO:0000313" key="1">
    <source>
        <dbReference type="EMBL" id="QHT67421.1"/>
    </source>
</evidence>
<dbReference type="RefSeq" id="WP_162443451.1">
    <property type="nucleotide sequence ID" value="NZ_CP048222.1"/>
</dbReference>
<reference evidence="1 2" key="1">
    <citation type="submission" date="2020-01" db="EMBL/GenBank/DDBJ databases">
        <authorList>
            <person name="Kim M.K."/>
        </authorList>
    </citation>
    <scope>NUCLEOTIDE SEQUENCE [LARGE SCALE GENOMIC DNA]</scope>
    <source>
        <strain evidence="1 2">172606-1</strain>
    </source>
</reference>
<accession>A0A6C0GH87</accession>
<dbReference type="EMBL" id="CP048222">
    <property type="protein sequence ID" value="QHT67421.1"/>
    <property type="molecule type" value="Genomic_DNA"/>
</dbReference>
<sequence length="90" mass="10171">MRENKPILSIELVAEKDTLIFSEPINLIAILKNTSNKTIYVPHNFSVTSNLLPNGLSDKIYDGAIINFDIQPVSIWTKLYIENVIVTEPQ</sequence>
<evidence type="ECO:0000313" key="2">
    <source>
        <dbReference type="Proteomes" id="UP000480178"/>
    </source>
</evidence>
<dbReference type="AlphaFoldDB" id="A0A6C0GH87"/>
<name>A0A6C0GH87_9BACT</name>
<gene>
    <name evidence="1" type="ORF">GXP67_12660</name>
</gene>
<dbReference type="Proteomes" id="UP000480178">
    <property type="component" value="Chromosome"/>
</dbReference>
<keyword evidence="2" id="KW-1185">Reference proteome</keyword>
<protein>
    <submittedName>
        <fullName evidence="1">Uncharacterized protein</fullName>
    </submittedName>
</protein>
<organism evidence="1 2">
    <name type="scientific">Rhodocytophaga rosea</name>
    <dbReference type="NCBI Taxonomy" id="2704465"/>
    <lineage>
        <taxon>Bacteria</taxon>
        <taxon>Pseudomonadati</taxon>
        <taxon>Bacteroidota</taxon>
        <taxon>Cytophagia</taxon>
        <taxon>Cytophagales</taxon>
        <taxon>Rhodocytophagaceae</taxon>
        <taxon>Rhodocytophaga</taxon>
    </lineage>
</organism>
<dbReference type="KEGG" id="rhoz:GXP67_12660"/>